<dbReference type="Gene3D" id="3.10.20.90">
    <property type="entry name" value="Phosphatidylinositol 3-kinase Catalytic Subunit, Chain A, domain 1"/>
    <property type="match status" value="1"/>
</dbReference>
<dbReference type="AlphaFoldDB" id="A0A8H7S6R7"/>
<dbReference type="InterPro" id="IPR029071">
    <property type="entry name" value="Ubiquitin-like_domsf"/>
</dbReference>
<dbReference type="Proteomes" id="UP000646827">
    <property type="component" value="Unassembled WGS sequence"/>
</dbReference>
<feature type="region of interest" description="Disordered" evidence="1">
    <location>
        <begin position="109"/>
        <end position="143"/>
    </location>
</feature>
<protein>
    <recommendedName>
        <fullName evidence="2">Ubiquitin-like domain-containing protein</fullName>
    </recommendedName>
</protein>
<dbReference type="InterPro" id="IPR000626">
    <property type="entry name" value="Ubiquitin-like_dom"/>
</dbReference>
<evidence type="ECO:0000256" key="1">
    <source>
        <dbReference type="SAM" id="MobiDB-lite"/>
    </source>
</evidence>
<reference evidence="3 4" key="1">
    <citation type="submission" date="2020-12" db="EMBL/GenBank/DDBJ databases">
        <title>Metabolic potential, ecology and presence of endohyphal bacteria is reflected in genomic diversity of Mucoromycotina.</title>
        <authorList>
            <person name="Muszewska A."/>
            <person name="Okrasinska A."/>
            <person name="Steczkiewicz K."/>
            <person name="Drgas O."/>
            <person name="Orlowska M."/>
            <person name="Perlinska-Lenart U."/>
            <person name="Aleksandrzak-Piekarczyk T."/>
            <person name="Szatraj K."/>
            <person name="Zielenkiewicz U."/>
            <person name="Pilsyk S."/>
            <person name="Malc E."/>
            <person name="Mieczkowski P."/>
            <person name="Kruszewska J.S."/>
            <person name="Biernat P."/>
            <person name="Pawlowska J."/>
        </authorList>
    </citation>
    <scope>NUCLEOTIDE SEQUENCE [LARGE SCALE GENOMIC DNA]</scope>
    <source>
        <strain evidence="3 4">CBS 142.35</strain>
    </source>
</reference>
<gene>
    <name evidence="3" type="ORF">INT45_012720</name>
</gene>
<dbReference type="SUPFAM" id="SSF54236">
    <property type="entry name" value="Ubiquitin-like"/>
    <property type="match status" value="1"/>
</dbReference>
<dbReference type="EMBL" id="JAEPRB010000053">
    <property type="protein sequence ID" value="KAG2223847.1"/>
    <property type="molecule type" value="Genomic_DNA"/>
</dbReference>
<sequence>KQKKSAIQTMPQGKLLYVRARRDRTIVFLCYEAQDTVQILKKKLCDAQSNSNQSPDQIRLYIRRSDQQYQLLNDTDTVSNAGLETDSDIYFVYQNKDGKWEEVHTEIYEPLDEGGPDDEIEGEEAEMHGDIPHTRKEKGKGRA</sequence>
<feature type="compositionally biased region" description="Acidic residues" evidence="1">
    <location>
        <begin position="109"/>
        <end position="124"/>
    </location>
</feature>
<keyword evidence="4" id="KW-1185">Reference proteome</keyword>
<evidence type="ECO:0000259" key="2">
    <source>
        <dbReference type="PROSITE" id="PS50053"/>
    </source>
</evidence>
<feature type="non-terminal residue" evidence="3">
    <location>
        <position position="1"/>
    </location>
</feature>
<dbReference type="PROSITE" id="PS50053">
    <property type="entry name" value="UBIQUITIN_2"/>
    <property type="match status" value="1"/>
</dbReference>
<dbReference type="OrthoDB" id="428577at2759"/>
<feature type="domain" description="Ubiquitin-like" evidence="2">
    <location>
        <begin position="16"/>
        <end position="98"/>
    </location>
</feature>
<evidence type="ECO:0000313" key="4">
    <source>
        <dbReference type="Proteomes" id="UP000646827"/>
    </source>
</evidence>
<accession>A0A8H7S6R7</accession>
<proteinExistence type="predicted"/>
<name>A0A8H7S6R7_9FUNG</name>
<organism evidence="3 4">
    <name type="scientific">Circinella minor</name>
    <dbReference type="NCBI Taxonomy" id="1195481"/>
    <lineage>
        <taxon>Eukaryota</taxon>
        <taxon>Fungi</taxon>
        <taxon>Fungi incertae sedis</taxon>
        <taxon>Mucoromycota</taxon>
        <taxon>Mucoromycotina</taxon>
        <taxon>Mucoromycetes</taxon>
        <taxon>Mucorales</taxon>
        <taxon>Lichtheimiaceae</taxon>
        <taxon>Circinella</taxon>
    </lineage>
</organism>
<comment type="caution">
    <text evidence="3">The sequence shown here is derived from an EMBL/GenBank/DDBJ whole genome shotgun (WGS) entry which is preliminary data.</text>
</comment>
<evidence type="ECO:0000313" key="3">
    <source>
        <dbReference type="EMBL" id="KAG2223847.1"/>
    </source>
</evidence>
<feature type="compositionally biased region" description="Basic and acidic residues" evidence="1">
    <location>
        <begin position="125"/>
        <end position="134"/>
    </location>
</feature>